<comment type="similarity">
    <text evidence="5">Belongs to the pyridoxamine 5'-phosphate oxidase family.</text>
</comment>
<evidence type="ECO:0000256" key="11">
    <source>
        <dbReference type="ARBA" id="ARBA00023096"/>
    </source>
</evidence>
<reference evidence="14 15" key="1">
    <citation type="submission" date="2019-07" db="EMBL/GenBank/DDBJ databases">
        <title>Draft genome assembly of a fouling barnacle, Amphibalanus amphitrite (Darwin, 1854): The first reference genome for Thecostraca.</title>
        <authorList>
            <person name="Kim W."/>
        </authorList>
    </citation>
    <scope>NUCLEOTIDE SEQUENCE [LARGE SCALE GENOMIC DNA]</scope>
    <source>
        <strain evidence="14">SNU_AA5</strain>
        <tissue evidence="14">Soma without cirri and trophi</tissue>
    </source>
</reference>
<comment type="cofactor">
    <cofactor evidence="1">
        <name>FMN</name>
        <dbReference type="ChEBI" id="CHEBI:58210"/>
    </cofactor>
</comment>
<dbReference type="AlphaFoldDB" id="A0A6A4W416"/>
<evidence type="ECO:0000256" key="1">
    <source>
        <dbReference type="ARBA" id="ARBA00001917"/>
    </source>
</evidence>
<dbReference type="NCBIfam" id="TIGR00558">
    <property type="entry name" value="pdxH"/>
    <property type="match status" value="1"/>
</dbReference>
<evidence type="ECO:0000313" key="14">
    <source>
        <dbReference type="EMBL" id="KAF0296788.1"/>
    </source>
</evidence>
<feature type="domain" description="Pyridoxine 5'-phosphate oxidase dimerisation C-terminal" evidence="13">
    <location>
        <begin position="185"/>
        <end position="238"/>
    </location>
</feature>
<dbReference type="PROSITE" id="PS01064">
    <property type="entry name" value="PYRIDOX_OXIDASE"/>
    <property type="match status" value="1"/>
</dbReference>
<evidence type="ECO:0000256" key="6">
    <source>
        <dbReference type="ARBA" id="ARBA00011738"/>
    </source>
</evidence>
<dbReference type="Gene3D" id="2.30.110.10">
    <property type="entry name" value="Electron Transport, Fmn-binding Protein, Chain A"/>
    <property type="match status" value="1"/>
</dbReference>
<evidence type="ECO:0000256" key="5">
    <source>
        <dbReference type="ARBA" id="ARBA00007301"/>
    </source>
</evidence>
<dbReference type="NCBIfam" id="NF004231">
    <property type="entry name" value="PRK05679.1"/>
    <property type="match status" value="1"/>
</dbReference>
<comment type="pathway">
    <text evidence="4">Cofactor metabolism; pyridoxal 5'-phosphate salvage; pyridoxal 5'-phosphate from pyridoxine 5'-phosphate: step 1/1.</text>
</comment>
<feature type="domain" description="Pyridoxamine 5'-phosphate oxidase N-terminal" evidence="12">
    <location>
        <begin position="53"/>
        <end position="163"/>
    </location>
</feature>
<evidence type="ECO:0000256" key="7">
    <source>
        <dbReference type="ARBA" id="ARBA00012801"/>
    </source>
</evidence>
<accession>A0A6A4W416</accession>
<dbReference type="PIRSF" id="PIRSF000190">
    <property type="entry name" value="Pyd_amn-ph_oxd"/>
    <property type="match status" value="1"/>
</dbReference>
<keyword evidence="15" id="KW-1185">Reference proteome</keyword>
<evidence type="ECO:0000313" key="15">
    <source>
        <dbReference type="Proteomes" id="UP000440578"/>
    </source>
</evidence>
<keyword evidence="9" id="KW-0288">FMN</keyword>
<evidence type="ECO:0000256" key="3">
    <source>
        <dbReference type="ARBA" id="ARBA00004738"/>
    </source>
</evidence>
<proteinExistence type="inferred from homology"/>
<dbReference type="EC" id="1.4.3.5" evidence="7"/>
<protein>
    <recommendedName>
        <fullName evidence="7">pyridoxal 5'-phosphate synthase</fullName>
        <ecNumber evidence="7">1.4.3.5</ecNumber>
    </recommendedName>
</protein>
<dbReference type="GO" id="GO:0004733">
    <property type="term" value="F:pyridoxamine phosphate oxidase activity"/>
    <property type="evidence" value="ECO:0007669"/>
    <property type="project" value="UniProtKB-EC"/>
</dbReference>
<evidence type="ECO:0000256" key="2">
    <source>
        <dbReference type="ARBA" id="ARBA00003691"/>
    </source>
</evidence>
<dbReference type="InterPro" id="IPR019740">
    <property type="entry name" value="Pyridox_Oxase_CS"/>
</dbReference>
<evidence type="ECO:0000259" key="13">
    <source>
        <dbReference type="Pfam" id="PF10590"/>
    </source>
</evidence>
<dbReference type="Pfam" id="PF10590">
    <property type="entry name" value="PNP_phzG_C"/>
    <property type="match status" value="1"/>
</dbReference>
<comment type="caution">
    <text evidence="14">The sequence shown here is derived from an EMBL/GenBank/DDBJ whole genome shotgun (WGS) entry which is preliminary data.</text>
</comment>
<comment type="subunit">
    <text evidence="6">Homodimer.</text>
</comment>
<dbReference type="GO" id="GO:0008615">
    <property type="term" value="P:pyridoxine biosynthetic process"/>
    <property type="evidence" value="ECO:0007669"/>
    <property type="project" value="UniProtKB-KW"/>
</dbReference>
<sequence>MDFSPKAPEVNVESMRKPYRCRDDAFREEHLKSREPIGQFRAWFEDATKTPGILEANAMCLSTATADGRPSARFVLLKGFGRDGFRFFTNYESRKAAELDSNPRAALTFYWEPLNRSVRIEGKVRRLPADVSEQYFRSRPLASQIGALLGAQSSVVRNRSHLEGEEALIRMKHGTDKMPIPMPNWGGYIVEPMEVEFWQGQTTRIHDRIRFRRRTADDLTKPFVRHGEDGWVYERLAP</sequence>
<dbReference type="HAMAP" id="MF_01629">
    <property type="entry name" value="PdxH"/>
    <property type="match status" value="1"/>
</dbReference>
<organism evidence="14 15">
    <name type="scientific">Amphibalanus amphitrite</name>
    <name type="common">Striped barnacle</name>
    <name type="synonym">Balanus amphitrite</name>
    <dbReference type="NCBI Taxonomy" id="1232801"/>
    <lineage>
        <taxon>Eukaryota</taxon>
        <taxon>Metazoa</taxon>
        <taxon>Ecdysozoa</taxon>
        <taxon>Arthropoda</taxon>
        <taxon>Crustacea</taxon>
        <taxon>Multicrustacea</taxon>
        <taxon>Cirripedia</taxon>
        <taxon>Thoracica</taxon>
        <taxon>Thoracicalcarea</taxon>
        <taxon>Balanomorpha</taxon>
        <taxon>Balanoidea</taxon>
        <taxon>Balanidae</taxon>
        <taxon>Amphibalaninae</taxon>
        <taxon>Amphibalanus</taxon>
    </lineage>
</organism>
<comment type="pathway">
    <text evidence="3">Cofactor metabolism; pyridoxal 5'-phosphate salvage; pyridoxal 5'-phosphate from pyridoxamine 5'-phosphate: step 1/1.</text>
</comment>
<dbReference type="InterPro" id="IPR012349">
    <property type="entry name" value="Split_barrel_FMN-bd"/>
</dbReference>
<evidence type="ECO:0000256" key="4">
    <source>
        <dbReference type="ARBA" id="ARBA00005037"/>
    </source>
</evidence>
<name>A0A6A4W416_AMPAM</name>
<dbReference type="UniPathway" id="UPA01068">
    <property type="reaction ID" value="UER00304"/>
</dbReference>
<keyword evidence="11" id="KW-0664">Pyridoxine biosynthesis</keyword>
<dbReference type="Proteomes" id="UP000440578">
    <property type="component" value="Unassembled WGS sequence"/>
</dbReference>
<dbReference type="PANTHER" id="PTHR10851:SF0">
    <property type="entry name" value="PYRIDOXINE-5'-PHOSPHATE OXIDASE"/>
    <property type="match status" value="1"/>
</dbReference>
<dbReference type="EMBL" id="VIIS01001535">
    <property type="protein sequence ID" value="KAF0296788.1"/>
    <property type="molecule type" value="Genomic_DNA"/>
</dbReference>
<evidence type="ECO:0000256" key="10">
    <source>
        <dbReference type="ARBA" id="ARBA00023002"/>
    </source>
</evidence>
<evidence type="ECO:0000256" key="9">
    <source>
        <dbReference type="ARBA" id="ARBA00022643"/>
    </source>
</evidence>
<dbReference type="PANTHER" id="PTHR10851">
    <property type="entry name" value="PYRIDOXINE-5-PHOSPHATE OXIDASE"/>
    <property type="match status" value="1"/>
</dbReference>
<dbReference type="OrthoDB" id="303614at2759"/>
<dbReference type="InterPro" id="IPR011576">
    <property type="entry name" value="Pyridox_Oxase_N"/>
</dbReference>
<keyword evidence="10" id="KW-0560">Oxidoreductase</keyword>
<evidence type="ECO:0000259" key="12">
    <source>
        <dbReference type="Pfam" id="PF01243"/>
    </source>
</evidence>
<dbReference type="InterPro" id="IPR000659">
    <property type="entry name" value="Pyridox_Oxase"/>
</dbReference>
<evidence type="ECO:0000256" key="8">
    <source>
        <dbReference type="ARBA" id="ARBA00022630"/>
    </source>
</evidence>
<dbReference type="Pfam" id="PF01243">
    <property type="entry name" value="PNPOx_N"/>
    <property type="match status" value="1"/>
</dbReference>
<dbReference type="SUPFAM" id="SSF50475">
    <property type="entry name" value="FMN-binding split barrel"/>
    <property type="match status" value="1"/>
</dbReference>
<keyword evidence="8" id="KW-0285">Flavoprotein</keyword>
<dbReference type="GO" id="GO:0010181">
    <property type="term" value="F:FMN binding"/>
    <property type="evidence" value="ECO:0007669"/>
    <property type="project" value="InterPro"/>
</dbReference>
<comment type="function">
    <text evidence="2">Catalyzes the oxidation of either pyridoxine 5'-phosphate (PNP) or pyridoxamine 5'-phosphate (PMP) into pyridoxal 5'-phosphate (PLP).</text>
</comment>
<gene>
    <name evidence="14" type="primary">PNPO</name>
    <name evidence="14" type="ORF">FJT64_005806</name>
</gene>
<dbReference type="InterPro" id="IPR019576">
    <property type="entry name" value="Pyridoxamine_oxidase_dimer_C"/>
</dbReference>
<dbReference type="FunFam" id="2.30.110.10:FF:000005">
    <property type="entry name" value="NAD(P)H-hydrate epimerase"/>
    <property type="match status" value="1"/>
</dbReference>